<organism evidence="2">
    <name type="scientific">Cucumis melo</name>
    <name type="common">Muskmelon</name>
    <dbReference type="NCBI Taxonomy" id="3656"/>
    <lineage>
        <taxon>Eukaryota</taxon>
        <taxon>Viridiplantae</taxon>
        <taxon>Streptophyta</taxon>
        <taxon>Embryophyta</taxon>
        <taxon>Tracheophyta</taxon>
        <taxon>Spermatophyta</taxon>
        <taxon>Magnoliopsida</taxon>
        <taxon>eudicotyledons</taxon>
        <taxon>Gunneridae</taxon>
        <taxon>Pentapetalae</taxon>
        <taxon>rosids</taxon>
        <taxon>fabids</taxon>
        <taxon>Cucurbitales</taxon>
        <taxon>Cucurbitaceae</taxon>
        <taxon>Benincaseae</taxon>
        <taxon>Cucumis</taxon>
    </lineage>
</organism>
<dbReference type="Gramene" id="MELO3C029545.2.1">
    <property type="protein sequence ID" value="MELO3C029545.2.1"/>
    <property type="gene ID" value="MELO3C029545.2"/>
</dbReference>
<protein>
    <submittedName>
        <fullName evidence="2">Uncharacterized protein</fullName>
    </submittedName>
</protein>
<reference evidence="2" key="1">
    <citation type="submission" date="2023-03" db="UniProtKB">
        <authorList>
            <consortium name="EnsemblPlants"/>
        </authorList>
    </citation>
    <scope>IDENTIFICATION</scope>
</reference>
<feature type="region of interest" description="Disordered" evidence="1">
    <location>
        <begin position="1"/>
        <end position="23"/>
    </location>
</feature>
<sequence length="108" mass="12307">MSMQSTSTGKKDSTDHISSTTRVSDHKLFSKNNRLTLLYLVAKMTVSTFLDLERAQQMLLTNADGDQTQHSLIPMDQHNSPYKTDDRCRSVELNILFKCYKCIQDSTS</sequence>
<accession>A0A9I9E6P8</accession>
<evidence type="ECO:0000256" key="1">
    <source>
        <dbReference type="SAM" id="MobiDB-lite"/>
    </source>
</evidence>
<dbReference type="AlphaFoldDB" id="A0A9I9E6P8"/>
<name>A0A9I9E6P8_CUCME</name>
<proteinExistence type="predicted"/>
<dbReference type="EnsemblPlants" id="MELO3C029545.2.1">
    <property type="protein sequence ID" value="MELO3C029545.2.1"/>
    <property type="gene ID" value="MELO3C029545.2"/>
</dbReference>
<evidence type="ECO:0000313" key="2">
    <source>
        <dbReference type="EnsemblPlants" id="MELO3C029545.2.1"/>
    </source>
</evidence>